<dbReference type="Proteomes" id="UP000325081">
    <property type="component" value="Unassembled WGS sequence"/>
</dbReference>
<feature type="compositionally biased region" description="Basic and acidic residues" evidence="1">
    <location>
        <begin position="1"/>
        <end position="11"/>
    </location>
</feature>
<accession>A0A5A7PFB8</accession>
<protein>
    <submittedName>
        <fullName evidence="2">Threonine--tRNA ligase</fullName>
    </submittedName>
</protein>
<dbReference type="GO" id="GO:0016874">
    <property type="term" value="F:ligase activity"/>
    <property type="evidence" value="ECO:0007669"/>
    <property type="project" value="UniProtKB-KW"/>
</dbReference>
<sequence>MGQPTEKRGEGRAAPSPYGPQLTHSATQNQPANGPRVAHAALRGLTRGERGPTGVERGSTCLRTVMVLPARPKDLFLRPRGAEHRKIKLDFYQLSTAITRSQRRGEGVSGLKSASAFSGHSRTAAAQGYGVSPCSIRTSKTWQPEREILKAAARDWLDFKGEAMEN</sequence>
<keyword evidence="2" id="KW-0436">Ligase</keyword>
<proteinExistence type="predicted"/>
<evidence type="ECO:0000313" key="2">
    <source>
        <dbReference type="EMBL" id="GER31394.1"/>
    </source>
</evidence>
<dbReference type="EMBL" id="BKCP01004472">
    <property type="protein sequence ID" value="GER31394.1"/>
    <property type="molecule type" value="Genomic_DNA"/>
</dbReference>
<gene>
    <name evidence="2" type="ORF">STAS_07392</name>
</gene>
<keyword evidence="3" id="KW-1185">Reference proteome</keyword>
<feature type="compositionally biased region" description="Polar residues" evidence="1">
    <location>
        <begin position="22"/>
        <end position="32"/>
    </location>
</feature>
<comment type="caution">
    <text evidence="2">The sequence shown here is derived from an EMBL/GenBank/DDBJ whole genome shotgun (WGS) entry which is preliminary data.</text>
</comment>
<dbReference type="AlphaFoldDB" id="A0A5A7PFB8"/>
<evidence type="ECO:0000313" key="3">
    <source>
        <dbReference type="Proteomes" id="UP000325081"/>
    </source>
</evidence>
<organism evidence="2 3">
    <name type="scientific">Striga asiatica</name>
    <name type="common">Asiatic witchweed</name>
    <name type="synonym">Buchnera asiatica</name>
    <dbReference type="NCBI Taxonomy" id="4170"/>
    <lineage>
        <taxon>Eukaryota</taxon>
        <taxon>Viridiplantae</taxon>
        <taxon>Streptophyta</taxon>
        <taxon>Embryophyta</taxon>
        <taxon>Tracheophyta</taxon>
        <taxon>Spermatophyta</taxon>
        <taxon>Magnoliopsida</taxon>
        <taxon>eudicotyledons</taxon>
        <taxon>Gunneridae</taxon>
        <taxon>Pentapetalae</taxon>
        <taxon>asterids</taxon>
        <taxon>lamiids</taxon>
        <taxon>Lamiales</taxon>
        <taxon>Orobanchaceae</taxon>
        <taxon>Buchnereae</taxon>
        <taxon>Striga</taxon>
    </lineage>
</organism>
<reference evidence="3" key="1">
    <citation type="journal article" date="2019" name="Curr. Biol.">
        <title>Genome Sequence of Striga asiatica Provides Insight into the Evolution of Plant Parasitism.</title>
        <authorList>
            <person name="Yoshida S."/>
            <person name="Kim S."/>
            <person name="Wafula E.K."/>
            <person name="Tanskanen J."/>
            <person name="Kim Y.M."/>
            <person name="Honaas L."/>
            <person name="Yang Z."/>
            <person name="Spallek T."/>
            <person name="Conn C.E."/>
            <person name="Ichihashi Y."/>
            <person name="Cheong K."/>
            <person name="Cui S."/>
            <person name="Der J.P."/>
            <person name="Gundlach H."/>
            <person name="Jiao Y."/>
            <person name="Hori C."/>
            <person name="Ishida J.K."/>
            <person name="Kasahara H."/>
            <person name="Kiba T."/>
            <person name="Kim M.S."/>
            <person name="Koo N."/>
            <person name="Laohavisit A."/>
            <person name="Lee Y.H."/>
            <person name="Lumba S."/>
            <person name="McCourt P."/>
            <person name="Mortimer J.C."/>
            <person name="Mutuku J.M."/>
            <person name="Nomura T."/>
            <person name="Sasaki-Sekimoto Y."/>
            <person name="Seto Y."/>
            <person name="Wang Y."/>
            <person name="Wakatake T."/>
            <person name="Sakakibara H."/>
            <person name="Demura T."/>
            <person name="Yamaguchi S."/>
            <person name="Yoneyama K."/>
            <person name="Manabe R.I."/>
            <person name="Nelson D.C."/>
            <person name="Schulman A.H."/>
            <person name="Timko M.P."/>
            <person name="dePamphilis C.W."/>
            <person name="Choi D."/>
            <person name="Shirasu K."/>
        </authorList>
    </citation>
    <scope>NUCLEOTIDE SEQUENCE [LARGE SCALE GENOMIC DNA]</scope>
    <source>
        <strain evidence="3">cv. UVA1</strain>
    </source>
</reference>
<name>A0A5A7PFB8_STRAF</name>
<feature type="region of interest" description="Disordered" evidence="1">
    <location>
        <begin position="1"/>
        <end position="36"/>
    </location>
</feature>
<evidence type="ECO:0000256" key="1">
    <source>
        <dbReference type="SAM" id="MobiDB-lite"/>
    </source>
</evidence>